<dbReference type="EMBL" id="PPCN01000016">
    <property type="protein sequence ID" value="POF28211.1"/>
    <property type="molecule type" value="Genomic_DNA"/>
</dbReference>
<dbReference type="GO" id="GO:0009425">
    <property type="term" value="C:bacterial-type flagellum basal body"/>
    <property type="evidence" value="ECO:0007669"/>
    <property type="project" value="UniProtKB-SubCell"/>
</dbReference>
<keyword evidence="6 9" id="KW-1133">Transmembrane helix</keyword>
<dbReference type="Pfam" id="PF01313">
    <property type="entry name" value="Bac_export_3"/>
    <property type="match status" value="1"/>
</dbReference>
<reference evidence="10 11" key="1">
    <citation type="submission" date="2018-01" db="EMBL/GenBank/DDBJ databases">
        <title>Genomic Encyclopedia of Archaeal and Bacterial Type Strains, Phase II (KMG-II): from individual species to whole genera.</title>
        <authorList>
            <person name="Goeker M."/>
        </authorList>
    </citation>
    <scope>NUCLEOTIDE SEQUENCE [LARGE SCALE GENOMIC DNA]</scope>
    <source>
        <strain evidence="10 11">DSM 17023</strain>
    </source>
</reference>
<dbReference type="InterPro" id="IPR002191">
    <property type="entry name" value="Bac_export_3"/>
</dbReference>
<gene>
    <name evidence="9" type="primary">fliQ</name>
    <name evidence="10" type="ORF">CLV41_11662</name>
</gene>
<keyword evidence="10" id="KW-0969">Cilium</keyword>
<evidence type="ECO:0000256" key="7">
    <source>
        <dbReference type="ARBA" id="ARBA00023136"/>
    </source>
</evidence>
<dbReference type="InterPro" id="IPR006305">
    <property type="entry name" value="FliQ"/>
</dbReference>
<dbReference type="Proteomes" id="UP000236959">
    <property type="component" value="Unassembled WGS sequence"/>
</dbReference>
<keyword evidence="4 9" id="KW-1003">Cell membrane</keyword>
<dbReference type="PRINTS" id="PR00952">
    <property type="entry name" value="TYPE3IMQPROT"/>
</dbReference>
<dbReference type="RefSeq" id="WP_103225203.1">
    <property type="nucleotide sequence ID" value="NZ_PPCN01000016.1"/>
</dbReference>
<keyword evidence="7 9" id="KW-0472">Membrane</keyword>
<evidence type="ECO:0000256" key="5">
    <source>
        <dbReference type="ARBA" id="ARBA00022692"/>
    </source>
</evidence>
<evidence type="ECO:0000256" key="4">
    <source>
        <dbReference type="ARBA" id="ARBA00022475"/>
    </source>
</evidence>
<keyword evidence="11" id="KW-1185">Reference proteome</keyword>
<dbReference type="AlphaFoldDB" id="A0A2S3UKJ8"/>
<accession>A0A2S3UKJ8</accession>
<evidence type="ECO:0000313" key="11">
    <source>
        <dbReference type="Proteomes" id="UP000236959"/>
    </source>
</evidence>
<feature type="transmembrane region" description="Helical" evidence="9">
    <location>
        <begin position="13"/>
        <end position="38"/>
    </location>
</feature>
<keyword evidence="8 9" id="KW-0975">Bacterial flagellum</keyword>
<comment type="caution">
    <text evidence="10">The sequence shown here is derived from an EMBL/GenBank/DDBJ whole genome shotgun (WGS) entry which is preliminary data.</text>
</comment>
<dbReference type="NCBIfam" id="NF004671">
    <property type="entry name" value="PRK06010.1"/>
    <property type="match status" value="1"/>
</dbReference>
<dbReference type="PIRSF" id="PIRSF004669">
    <property type="entry name" value="FliQ"/>
    <property type="match status" value="1"/>
</dbReference>
<dbReference type="PANTHER" id="PTHR34040">
    <property type="entry name" value="FLAGELLAR BIOSYNTHETIC PROTEIN FLIQ"/>
    <property type="match status" value="1"/>
</dbReference>
<evidence type="ECO:0000256" key="3">
    <source>
        <dbReference type="ARBA" id="ARBA00021718"/>
    </source>
</evidence>
<keyword evidence="5 9" id="KW-0812">Transmembrane</keyword>
<dbReference type="PANTHER" id="PTHR34040:SF2">
    <property type="entry name" value="FLAGELLAR BIOSYNTHETIC PROTEIN FLIQ"/>
    <property type="match status" value="1"/>
</dbReference>
<name>A0A2S3UKJ8_9HYPH</name>
<evidence type="ECO:0000256" key="8">
    <source>
        <dbReference type="ARBA" id="ARBA00023143"/>
    </source>
</evidence>
<dbReference type="NCBIfam" id="TIGR01402">
    <property type="entry name" value="fliQ"/>
    <property type="match status" value="1"/>
</dbReference>
<comment type="subcellular location">
    <subcellularLocation>
        <location evidence="1 9">Cell membrane</location>
        <topology evidence="1">Multi-pass membrane protein</topology>
    </subcellularLocation>
    <subcellularLocation>
        <location evidence="9">Bacterial flagellum basal body</location>
    </subcellularLocation>
</comment>
<evidence type="ECO:0000313" key="10">
    <source>
        <dbReference type="EMBL" id="POF28211.1"/>
    </source>
</evidence>
<keyword evidence="10" id="KW-0282">Flagellum</keyword>
<keyword evidence="10" id="KW-0966">Cell projection</keyword>
<feature type="transmembrane region" description="Helical" evidence="9">
    <location>
        <begin position="50"/>
        <end position="69"/>
    </location>
</feature>
<evidence type="ECO:0000256" key="6">
    <source>
        <dbReference type="ARBA" id="ARBA00022989"/>
    </source>
</evidence>
<evidence type="ECO:0000256" key="1">
    <source>
        <dbReference type="ARBA" id="ARBA00004651"/>
    </source>
</evidence>
<proteinExistence type="inferred from homology"/>
<dbReference type="GO" id="GO:0009306">
    <property type="term" value="P:protein secretion"/>
    <property type="evidence" value="ECO:0007669"/>
    <property type="project" value="InterPro"/>
</dbReference>
<dbReference type="GO" id="GO:0044780">
    <property type="term" value="P:bacterial-type flagellum assembly"/>
    <property type="evidence" value="ECO:0007669"/>
    <property type="project" value="InterPro"/>
</dbReference>
<evidence type="ECO:0000256" key="2">
    <source>
        <dbReference type="ARBA" id="ARBA00006156"/>
    </source>
</evidence>
<evidence type="ECO:0000256" key="9">
    <source>
        <dbReference type="RuleBase" id="RU364090"/>
    </source>
</evidence>
<comment type="function">
    <text evidence="9">Role in flagellar biosynthesis.</text>
</comment>
<comment type="similarity">
    <text evidence="2 9">Belongs to the FliQ/MopD/SpaQ family.</text>
</comment>
<dbReference type="GO" id="GO:0005886">
    <property type="term" value="C:plasma membrane"/>
    <property type="evidence" value="ECO:0007669"/>
    <property type="project" value="UniProtKB-SubCell"/>
</dbReference>
<organism evidence="10 11">
    <name type="scientific">Roseibium marinum</name>
    <dbReference type="NCBI Taxonomy" id="281252"/>
    <lineage>
        <taxon>Bacteria</taxon>
        <taxon>Pseudomonadati</taxon>
        <taxon>Pseudomonadota</taxon>
        <taxon>Alphaproteobacteria</taxon>
        <taxon>Hyphomicrobiales</taxon>
        <taxon>Stappiaceae</taxon>
        <taxon>Roseibium</taxon>
    </lineage>
</organism>
<sequence length="88" mass="9549">MTGGEVLDLAREAVWTMILVAGPIMAVGLLVGVVIALFQALTQIQEMTLVFVPKILAIFLTLLITLPFMSQLLQAFMARVAEMILTTS</sequence>
<protein>
    <recommendedName>
        <fullName evidence="3 9">Flagellar biosynthetic protein FliQ</fullName>
    </recommendedName>
</protein>